<dbReference type="GO" id="GO:0008270">
    <property type="term" value="F:zinc ion binding"/>
    <property type="evidence" value="ECO:0007669"/>
    <property type="project" value="InterPro"/>
</dbReference>
<feature type="region of interest" description="Disordered" evidence="6">
    <location>
        <begin position="823"/>
        <end position="864"/>
    </location>
</feature>
<dbReference type="SMART" id="SM00066">
    <property type="entry name" value="GAL4"/>
    <property type="match status" value="1"/>
</dbReference>
<dbReference type="OrthoDB" id="4456959at2759"/>
<dbReference type="InterPro" id="IPR036864">
    <property type="entry name" value="Zn2-C6_fun-type_DNA-bd_sf"/>
</dbReference>
<dbReference type="Pfam" id="PF00172">
    <property type="entry name" value="Zn_clus"/>
    <property type="match status" value="1"/>
</dbReference>
<feature type="region of interest" description="Disordered" evidence="6">
    <location>
        <begin position="702"/>
        <end position="754"/>
    </location>
</feature>
<gene>
    <name evidence="8" type="ORF">THITE_2155541</name>
</gene>
<dbReference type="Pfam" id="PF04082">
    <property type="entry name" value="Fungal_trans"/>
    <property type="match status" value="1"/>
</dbReference>
<proteinExistence type="predicted"/>
<dbReference type="InterPro" id="IPR007219">
    <property type="entry name" value="XnlR_reg_dom"/>
</dbReference>
<feature type="compositionally biased region" description="Low complexity" evidence="6">
    <location>
        <begin position="14"/>
        <end position="23"/>
    </location>
</feature>
<protein>
    <recommendedName>
        <fullName evidence="7">Zn(2)-C6 fungal-type domain-containing protein</fullName>
    </recommendedName>
</protein>
<sequence>MSASSPEHVPPESAATAAAAAPPTHEPLACVSCRSRKLKCDRQKPVCTRCAKAGGECVYPESRRKPAFKRRNVRELEERLAQVEGLLKNVGKRRASHPGWFDGGATEGLSPGAPGGEPSGPDGLQGSPREGPMSWFPLSPTESPAGGDHAQFGELLRLGQFESLPPFEMIEELHAKFFTMQPHFLPIIHQANYLRAFHSPPHMRPPMGLQYAIWTAAANGDPKYGCYHDALYRRARRYLEADELKGQGEHFITVGHAQAWILIAMDEARSLLFTRASMSCAKSVRLTGMMGIQRLDSPLSEEEVPMAPMIAPARSWAEAEERRRLFWAGVCVDSYASISTGWPTLVTTHLPASDEAFFSGVEEKASTLQDALRGASYSPFAGNVIICHIFQRLMQHAQRPMPNDHPEDLEFGAFWSRHRELDNILSSAFMFLPERFRLPGNKGNPVAAQINLNLHAAVICLHLAARDKADKFKLGSIGQASRTRTLTAAREIVDIIKLTKAATAPPYRGPLMALSLFLAASVFISQAKEDPDSFDKANLEFLIDNMNAIRREHFITKAYLNQLARDIELSGISVSIGSAEGPATKRMRTSDRLSSGVPTGQGTHASAAGPSAWSAGREGRPSVVALTPKDVFGYSATHTTSTSTSTTSSTSWSYATKHRISTTLPHRTGSPAMNNSQAMSSAPPPPAAGAVPTFASFPMPGAAAAAPPPPYPPMPGAAPFGTSNLDTTTTATTTTTTTTASTATASSSSDPTSLNPADLGSLDGAVFDSLVGDWGLTDPESVYAMLLDVSGDTFGAAQDHVGGGGGGDGLDVWAAALSSAGSLPGGGGGSNSGGGGGSTSAGGGGGRGAGAGEGRRGGWDGSGL</sequence>
<feature type="compositionally biased region" description="Gly residues" evidence="6">
    <location>
        <begin position="823"/>
        <end position="852"/>
    </location>
</feature>
<dbReference type="PANTHER" id="PTHR47338">
    <property type="entry name" value="ZN(II)2CYS6 TRANSCRIPTION FACTOR (EUROFUNG)-RELATED"/>
    <property type="match status" value="1"/>
</dbReference>
<evidence type="ECO:0000313" key="9">
    <source>
        <dbReference type="Proteomes" id="UP000008181"/>
    </source>
</evidence>
<organism evidence="8 9">
    <name type="scientific">Thermothielavioides terrestris (strain ATCC 38088 / NRRL 8126)</name>
    <name type="common">Thielavia terrestris</name>
    <dbReference type="NCBI Taxonomy" id="578455"/>
    <lineage>
        <taxon>Eukaryota</taxon>
        <taxon>Fungi</taxon>
        <taxon>Dikarya</taxon>
        <taxon>Ascomycota</taxon>
        <taxon>Pezizomycotina</taxon>
        <taxon>Sordariomycetes</taxon>
        <taxon>Sordariomycetidae</taxon>
        <taxon>Sordariales</taxon>
        <taxon>Chaetomiaceae</taxon>
        <taxon>Thermothielavioides</taxon>
        <taxon>Thermothielavioides terrestris</taxon>
    </lineage>
</organism>
<dbReference type="GO" id="GO:0003677">
    <property type="term" value="F:DNA binding"/>
    <property type="evidence" value="ECO:0007669"/>
    <property type="project" value="InterPro"/>
</dbReference>
<feature type="region of interest" description="Disordered" evidence="6">
    <location>
        <begin position="1"/>
        <end position="25"/>
    </location>
</feature>
<dbReference type="PROSITE" id="PS00463">
    <property type="entry name" value="ZN2_CY6_FUNGAL_1"/>
    <property type="match status" value="1"/>
</dbReference>
<dbReference type="STRING" id="578455.G2RB13"/>
<keyword evidence="9" id="KW-1185">Reference proteome</keyword>
<dbReference type="GO" id="GO:0006351">
    <property type="term" value="P:DNA-templated transcription"/>
    <property type="evidence" value="ECO:0007669"/>
    <property type="project" value="InterPro"/>
</dbReference>
<feature type="region of interest" description="Disordered" evidence="6">
    <location>
        <begin position="634"/>
        <end position="689"/>
    </location>
</feature>
<dbReference type="EMBL" id="CP003012">
    <property type="protein sequence ID" value="AEO68984.1"/>
    <property type="molecule type" value="Genomic_DNA"/>
</dbReference>
<dbReference type="SUPFAM" id="SSF57701">
    <property type="entry name" value="Zn2/Cys6 DNA-binding domain"/>
    <property type="match status" value="1"/>
</dbReference>
<feature type="domain" description="Zn(2)-C6 fungal-type" evidence="7">
    <location>
        <begin position="29"/>
        <end position="59"/>
    </location>
</feature>
<dbReference type="Proteomes" id="UP000008181">
    <property type="component" value="Chromosome 4"/>
</dbReference>
<name>G2RB13_THETT</name>
<evidence type="ECO:0000313" key="8">
    <source>
        <dbReference type="EMBL" id="AEO68984.1"/>
    </source>
</evidence>
<dbReference type="GeneID" id="11524323"/>
<evidence type="ECO:0000256" key="5">
    <source>
        <dbReference type="ARBA" id="ARBA00023242"/>
    </source>
</evidence>
<keyword evidence="2" id="KW-0479">Metal-binding</keyword>
<evidence type="ECO:0000256" key="1">
    <source>
        <dbReference type="ARBA" id="ARBA00004123"/>
    </source>
</evidence>
<dbReference type="PANTHER" id="PTHR47338:SF10">
    <property type="entry name" value="TRANSCRIPTION FACTOR DOMAIN-CONTAINING PROTEIN-RELATED"/>
    <property type="match status" value="1"/>
</dbReference>
<evidence type="ECO:0000256" key="3">
    <source>
        <dbReference type="ARBA" id="ARBA00023015"/>
    </source>
</evidence>
<evidence type="ECO:0000256" key="6">
    <source>
        <dbReference type="SAM" id="MobiDB-lite"/>
    </source>
</evidence>
<feature type="region of interest" description="Disordered" evidence="6">
    <location>
        <begin position="94"/>
        <end position="149"/>
    </location>
</feature>
<dbReference type="CDD" id="cd12148">
    <property type="entry name" value="fungal_TF_MHR"/>
    <property type="match status" value="1"/>
</dbReference>
<reference evidence="8 9" key="1">
    <citation type="journal article" date="2011" name="Nat. Biotechnol.">
        <title>Comparative genomic analysis of the thermophilic biomass-degrading fungi Myceliophthora thermophila and Thielavia terrestris.</title>
        <authorList>
            <person name="Berka R.M."/>
            <person name="Grigoriev I.V."/>
            <person name="Otillar R."/>
            <person name="Salamov A."/>
            <person name="Grimwood J."/>
            <person name="Reid I."/>
            <person name="Ishmael N."/>
            <person name="John T."/>
            <person name="Darmond C."/>
            <person name="Moisan M.-C."/>
            <person name="Henrissat B."/>
            <person name="Coutinho P.M."/>
            <person name="Lombard V."/>
            <person name="Natvig D.O."/>
            <person name="Lindquist E."/>
            <person name="Schmutz J."/>
            <person name="Lucas S."/>
            <person name="Harris P."/>
            <person name="Powlowski J."/>
            <person name="Bellemare A."/>
            <person name="Taylor D."/>
            <person name="Butler G."/>
            <person name="de Vries R.P."/>
            <person name="Allijn I.E."/>
            <person name="van den Brink J."/>
            <person name="Ushinsky S."/>
            <person name="Storms R."/>
            <person name="Powell A.J."/>
            <person name="Paulsen I.T."/>
            <person name="Elbourne L.D.H."/>
            <person name="Baker S.E."/>
            <person name="Magnuson J."/>
            <person name="LaBoissiere S."/>
            <person name="Clutterbuck A.J."/>
            <person name="Martinez D."/>
            <person name="Wogulis M."/>
            <person name="de Leon A.L."/>
            <person name="Rey M.W."/>
            <person name="Tsang A."/>
        </authorList>
    </citation>
    <scope>NUCLEOTIDE SEQUENCE [LARGE SCALE GENOMIC DNA]</scope>
    <source>
        <strain evidence="9">ATCC 38088 / NRRL 8126</strain>
    </source>
</reference>
<dbReference type="InterPro" id="IPR001138">
    <property type="entry name" value="Zn2Cys6_DnaBD"/>
</dbReference>
<feature type="compositionally biased region" description="Low complexity" evidence="6">
    <location>
        <begin position="717"/>
        <end position="754"/>
    </location>
</feature>
<dbReference type="eggNOG" id="KOG1591">
    <property type="taxonomic scope" value="Eukaryota"/>
</dbReference>
<dbReference type="CDD" id="cd00067">
    <property type="entry name" value="GAL4"/>
    <property type="match status" value="1"/>
</dbReference>
<evidence type="ECO:0000256" key="2">
    <source>
        <dbReference type="ARBA" id="ARBA00022723"/>
    </source>
</evidence>
<comment type="subcellular location">
    <subcellularLocation>
        <location evidence="1">Nucleus</location>
    </subcellularLocation>
</comment>
<feature type="region of interest" description="Disordered" evidence="6">
    <location>
        <begin position="580"/>
        <end position="619"/>
    </location>
</feature>
<evidence type="ECO:0000256" key="4">
    <source>
        <dbReference type="ARBA" id="ARBA00023163"/>
    </source>
</evidence>
<keyword evidence="5" id="KW-0539">Nucleus</keyword>
<dbReference type="InterPro" id="IPR050815">
    <property type="entry name" value="TF_fung"/>
</dbReference>
<evidence type="ECO:0000259" key="7">
    <source>
        <dbReference type="PROSITE" id="PS50048"/>
    </source>
</evidence>
<dbReference type="RefSeq" id="XP_003655320.1">
    <property type="nucleotide sequence ID" value="XM_003655272.1"/>
</dbReference>
<feature type="compositionally biased region" description="Polar residues" evidence="6">
    <location>
        <begin position="592"/>
        <end position="604"/>
    </location>
</feature>
<dbReference type="GO" id="GO:0000981">
    <property type="term" value="F:DNA-binding transcription factor activity, RNA polymerase II-specific"/>
    <property type="evidence" value="ECO:0007669"/>
    <property type="project" value="InterPro"/>
</dbReference>
<keyword evidence="4" id="KW-0804">Transcription</keyword>
<keyword evidence="3" id="KW-0805">Transcription regulation</keyword>
<feature type="compositionally biased region" description="Pro residues" evidence="6">
    <location>
        <begin position="706"/>
        <end position="716"/>
    </location>
</feature>
<dbReference type="KEGG" id="ttt:THITE_2155541"/>
<feature type="compositionally biased region" description="Low complexity" evidence="6">
    <location>
        <begin position="605"/>
        <end position="616"/>
    </location>
</feature>
<dbReference type="GO" id="GO:0005634">
    <property type="term" value="C:nucleus"/>
    <property type="evidence" value="ECO:0007669"/>
    <property type="project" value="UniProtKB-SubCell"/>
</dbReference>
<feature type="compositionally biased region" description="Low complexity" evidence="6">
    <location>
        <begin position="635"/>
        <end position="653"/>
    </location>
</feature>
<accession>G2RB13</accession>
<dbReference type="AlphaFoldDB" id="G2RB13"/>
<dbReference type="HOGENOM" id="CLU_011017_1_0_1"/>
<dbReference type="PROSITE" id="PS50048">
    <property type="entry name" value="ZN2_CY6_FUNGAL_2"/>
    <property type="match status" value="1"/>
</dbReference>
<feature type="compositionally biased region" description="Polar residues" evidence="6">
    <location>
        <begin position="661"/>
        <end position="680"/>
    </location>
</feature>
<dbReference type="Gene3D" id="4.10.240.10">
    <property type="entry name" value="Zn(2)-C6 fungal-type DNA-binding domain"/>
    <property type="match status" value="1"/>
</dbReference>